<reference evidence="1" key="1">
    <citation type="submission" date="2020-05" db="UniProtKB">
        <authorList>
            <consortium name="EnsemblMetazoa"/>
        </authorList>
    </citation>
    <scope>IDENTIFICATION</scope>
    <source>
        <strain evidence="1">Jacobina</strain>
    </source>
</reference>
<dbReference type="InterPro" id="IPR021429">
    <property type="entry name" value="Mediator_Med24"/>
</dbReference>
<dbReference type="VEuPathDB" id="VectorBase:LLOJ000348"/>
<evidence type="ECO:0000313" key="1">
    <source>
        <dbReference type="EnsemblMetazoa" id="LLOJ000348-PA"/>
    </source>
</evidence>
<dbReference type="EnsemblMetazoa" id="LLOJ000348-RA">
    <property type="protein sequence ID" value="LLOJ000348-PA"/>
    <property type="gene ID" value="LLOJ000348"/>
</dbReference>
<organism evidence="1 2">
    <name type="scientific">Lutzomyia longipalpis</name>
    <name type="common">Sand fly</name>
    <dbReference type="NCBI Taxonomy" id="7200"/>
    <lineage>
        <taxon>Eukaryota</taxon>
        <taxon>Metazoa</taxon>
        <taxon>Ecdysozoa</taxon>
        <taxon>Arthropoda</taxon>
        <taxon>Hexapoda</taxon>
        <taxon>Insecta</taxon>
        <taxon>Pterygota</taxon>
        <taxon>Neoptera</taxon>
        <taxon>Endopterygota</taxon>
        <taxon>Diptera</taxon>
        <taxon>Nematocera</taxon>
        <taxon>Psychodoidea</taxon>
        <taxon>Psychodidae</taxon>
        <taxon>Lutzomyia</taxon>
        <taxon>Lutzomyia</taxon>
    </lineage>
</organism>
<keyword evidence="2" id="KW-1185">Reference proteome</keyword>
<dbReference type="Proteomes" id="UP000092461">
    <property type="component" value="Unassembled WGS sequence"/>
</dbReference>
<sequence length="59" mass="7136">METQKTTSKTSLLNKMLMKAWRERWTDCQWEILQQQGRNSEAIMDNERSRCWSILKDNS</sequence>
<proteinExistence type="predicted"/>
<dbReference type="EMBL" id="AJWK01001332">
    <property type="status" value="NOT_ANNOTATED_CDS"/>
    <property type="molecule type" value="Genomic_DNA"/>
</dbReference>
<dbReference type="Pfam" id="PF11277">
    <property type="entry name" value="Med24_N"/>
    <property type="match status" value="1"/>
</dbReference>
<dbReference type="EMBL" id="AJWK01001331">
    <property type="status" value="NOT_ANNOTATED_CDS"/>
    <property type="molecule type" value="Genomic_DNA"/>
</dbReference>
<accession>A0A1B0C8S6</accession>
<protein>
    <submittedName>
        <fullName evidence="1">Uncharacterized protein</fullName>
    </submittedName>
</protein>
<evidence type="ECO:0000313" key="2">
    <source>
        <dbReference type="Proteomes" id="UP000092461"/>
    </source>
</evidence>
<name>A0A1B0C8S6_LUTLO</name>
<dbReference type="GO" id="GO:0016592">
    <property type="term" value="C:mediator complex"/>
    <property type="evidence" value="ECO:0007669"/>
    <property type="project" value="InterPro"/>
</dbReference>
<dbReference type="AlphaFoldDB" id="A0A1B0C8S6"/>